<keyword evidence="2 3" id="KW-0378">Hydrolase</keyword>
<dbReference type="InterPro" id="IPR044074">
    <property type="entry name" value="PurU_ACT"/>
</dbReference>
<accession>A0AA96WRX6</accession>
<dbReference type="GO" id="GO:0006189">
    <property type="term" value="P:'de novo' IMP biosynthetic process"/>
    <property type="evidence" value="ECO:0007669"/>
    <property type="project" value="UniProtKB-UniRule"/>
</dbReference>
<feature type="active site" evidence="3">
    <location>
        <position position="238"/>
    </location>
</feature>
<evidence type="ECO:0000256" key="1">
    <source>
        <dbReference type="ARBA" id="ARBA00022563"/>
    </source>
</evidence>
<dbReference type="Pfam" id="PF01842">
    <property type="entry name" value="ACT"/>
    <property type="match status" value="1"/>
</dbReference>
<dbReference type="GO" id="GO:0006730">
    <property type="term" value="P:one-carbon metabolic process"/>
    <property type="evidence" value="ECO:0007669"/>
    <property type="project" value="UniProtKB-KW"/>
</dbReference>
<gene>
    <name evidence="3 6" type="primary">purU</name>
    <name evidence="6" type="ORF">HJG54_00675</name>
</gene>
<comment type="pathway">
    <text evidence="3">Purine metabolism; IMP biosynthesis via de novo pathway; formate from 10-formyl-5,6,7,8-tetrahydrofolate: step 1/1.</text>
</comment>
<dbReference type="GO" id="GO:0008864">
    <property type="term" value="F:formyltetrahydrofolate deformylase activity"/>
    <property type="evidence" value="ECO:0007669"/>
    <property type="project" value="UniProtKB-UniRule"/>
</dbReference>
<dbReference type="AlphaFoldDB" id="A0AA96WRX6"/>
<dbReference type="PANTHER" id="PTHR42706">
    <property type="entry name" value="FORMYLTETRAHYDROFOLATE DEFORMYLASE"/>
    <property type="match status" value="1"/>
</dbReference>
<dbReference type="Gene3D" id="3.40.50.170">
    <property type="entry name" value="Formyl transferase, N-terminal domain"/>
    <property type="match status" value="1"/>
</dbReference>
<comment type="catalytic activity">
    <reaction evidence="3">
        <text>(6R)-10-formyltetrahydrofolate + H2O = (6S)-5,6,7,8-tetrahydrofolate + formate + H(+)</text>
        <dbReference type="Rhea" id="RHEA:19833"/>
        <dbReference type="ChEBI" id="CHEBI:15377"/>
        <dbReference type="ChEBI" id="CHEBI:15378"/>
        <dbReference type="ChEBI" id="CHEBI:15740"/>
        <dbReference type="ChEBI" id="CHEBI:57453"/>
        <dbReference type="ChEBI" id="CHEBI:195366"/>
        <dbReference type="EC" id="3.5.1.10"/>
    </reaction>
</comment>
<dbReference type="InterPro" id="IPR045865">
    <property type="entry name" value="ACT-like_dom_sf"/>
</dbReference>
<protein>
    <recommendedName>
        <fullName evidence="3 4">Formyltetrahydrofolate deformylase</fullName>
        <ecNumber evidence="3 4">3.5.1.10</ecNumber>
    </recommendedName>
    <alternativeName>
        <fullName evidence="3">Formyl-FH(4) hydrolase</fullName>
    </alternativeName>
</protein>
<keyword evidence="1 3" id="KW-0554">One-carbon metabolism</keyword>
<feature type="domain" description="ACT" evidence="5">
    <location>
        <begin position="17"/>
        <end position="104"/>
    </location>
</feature>
<dbReference type="PRINTS" id="PR01575">
    <property type="entry name" value="FFH4HYDRLASE"/>
</dbReference>
<dbReference type="NCBIfam" id="TIGR00655">
    <property type="entry name" value="PurU"/>
    <property type="match status" value="1"/>
</dbReference>
<dbReference type="SUPFAM" id="SSF55021">
    <property type="entry name" value="ACT-like"/>
    <property type="match status" value="1"/>
</dbReference>
<dbReference type="HAMAP" id="MF_01927">
    <property type="entry name" value="PurU"/>
    <property type="match status" value="1"/>
</dbReference>
<evidence type="ECO:0000313" key="6">
    <source>
        <dbReference type="EMBL" id="WNZ21522.1"/>
    </source>
</evidence>
<dbReference type="Gene3D" id="3.30.70.260">
    <property type="match status" value="1"/>
</dbReference>
<comment type="function">
    <text evidence="3">Catalyzes the hydrolysis of 10-formyltetrahydrofolate (formyl-FH4) to formate and tetrahydrofolate (FH4).</text>
</comment>
<organism evidence="6">
    <name type="scientific">Leptolyngbya sp. NK1-12</name>
    <dbReference type="NCBI Taxonomy" id="2547451"/>
    <lineage>
        <taxon>Bacteria</taxon>
        <taxon>Bacillati</taxon>
        <taxon>Cyanobacteriota</taxon>
        <taxon>Cyanophyceae</taxon>
        <taxon>Leptolyngbyales</taxon>
        <taxon>Leptolyngbyaceae</taxon>
        <taxon>Leptolyngbya group</taxon>
        <taxon>Leptolyngbya</taxon>
    </lineage>
</organism>
<dbReference type="PROSITE" id="PS51671">
    <property type="entry name" value="ACT"/>
    <property type="match status" value="1"/>
</dbReference>
<dbReference type="EC" id="3.5.1.10" evidence="3 4"/>
<reference evidence="6" key="1">
    <citation type="submission" date="2020-05" db="EMBL/GenBank/DDBJ databases">
        <authorList>
            <person name="Zhu T."/>
            <person name="Keshari N."/>
            <person name="Lu X."/>
        </authorList>
    </citation>
    <scope>NUCLEOTIDE SEQUENCE</scope>
    <source>
        <strain evidence="6">NK1-12</strain>
    </source>
</reference>
<dbReference type="CDD" id="cd08648">
    <property type="entry name" value="FMT_core_Formyl-FH4-Hydrolase_C"/>
    <property type="match status" value="1"/>
</dbReference>
<dbReference type="InterPro" id="IPR004810">
    <property type="entry name" value="PurU"/>
</dbReference>
<dbReference type="PIRSF" id="PIRSF036480">
    <property type="entry name" value="FormyFH4_hydr"/>
    <property type="match status" value="1"/>
</dbReference>
<sequence>MPTASSTITPTITPTATLLISCPDQKGLVAKIANFIYSNGGNIIHADQHTDFTAGLFLTRIEWQLEGFNLPRDLIGPAFNAIAQPLQANWQLHFSDALPRIAIWVSRQDHCLYDLLWRQRAGELTAEIPLIISNHPNLQPIADQFGIDYYHIPITADTKMVQEGKQLELLRQYKIDLVVLAKYMQILSSEFVAQFPHVINIHHSFLPAFAGANPYHRAYERGVKIIGATAHYVTADLDEGPIIEQDVVRVSHRDQVDDLIRKGKDLERVVLARAVRLHLQNRVLVYGNRTVVFA</sequence>
<evidence type="ECO:0000259" key="5">
    <source>
        <dbReference type="PROSITE" id="PS51671"/>
    </source>
</evidence>
<dbReference type="PANTHER" id="PTHR42706:SF1">
    <property type="entry name" value="FORMYLTETRAHYDROFOLATE DEFORMYLASE 2, MITOCHONDRIAL"/>
    <property type="match status" value="1"/>
</dbReference>
<dbReference type="NCBIfam" id="NF004684">
    <property type="entry name" value="PRK06027.1"/>
    <property type="match status" value="1"/>
</dbReference>
<dbReference type="RefSeq" id="WP_316432769.1">
    <property type="nucleotide sequence ID" value="NZ_CP053586.1"/>
</dbReference>
<evidence type="ECO:0000256" key="4">
    <source>
        <dbReference type="NCBIfam" id="TIGR00655"/>
    </source>
</evidence>
<dbReference type="CDD" id="cd04875">
    <property type="entry name" value="ACT_F4HF-DF"/>
    <property type="match status" value="1"/>
</dbReference>
<comment type="similarity">
    <text evidence="3">Belongs to the PurU family.</text>
</comment>
<dbReference type="InterPro" id="IPR002912">
    <property type="entry name" value="ACT_dom"/>
</dbReference>
<dbReference type="InterPro" id="IPR041729">
    <property type="entry name" value="Formyl-FH4-Hydrolase_C"/>
</dbReference>
<dbReference type="InterPro" id="IPR036477">
    <property type="entry name" value="Formyl_transf_N_sf"/>
</dbReference>
<dbReference type="EMBL" id="CP053586">
    <property type="protein sequence ID" value="WNZ21522.1"/>
    <property type="molecule type" value="Genomic_DNA"/>
</dbReference>
<dbReference type="Pfam" id="PF00551">
    <property type="entry name" value="Formyl_trans_N"/>
    <property type="match status" value="1"/>
</dbReference>
<evidence type="ECO:0000256" key="2">
    <source>
        <dbReference type="ARBA" id="ARBA00022801"/>
    </source>
</evidence>
<dbReference type="InterPro" id="IPR002376">
    <property type="entry name" value="Formyl_transf_N"/>
</dbReference>
<proteinExistence type="inferred from homology"/>
<keyword evidence="3" id="KW-0658">Purine biosynthesis</keyword>
<dbReference type="SUPFAM" id="SSF53328">
    <property type="entry name" value="Formyltransferase"/>
    <property type="match status" value="1"/>
</dbReference>
<evidence type="ECO:0000256" key="3">
    <source>
        <dbReference type="HAMAP-Rule" id="MF_01927"/>
    </source>
</evidence>
<name>A0AA96WRX6_9CYAN</name>